<dbReference type="Proteomes" id="UP000199221">
    <property type="component" value="Unassembled WGS sequence"/>
</dbReference>
<protein>
    <submittedName>
        <fullName evidence="1">Uncharacterized protein</fullName>
    </submittedName>
</protein>
<dbReference type="EMBL" id="FOEQ01000007">
    <property type="protein sequence ID" value="SER37300.1"/>
    <property type="molecule type" value="Genomic_DNA"/>
</dbReference>
<evidence type="ECO:0000313" key="2">
    <source>
        <dbReference type="Proteomes" id="UP000199221"/>
    </source>
</evidence>
<dbReference type="KEGG" id="pmos:O165_018795"/>
<reference evidence="1 2" key="1">
    <citation type="submission" date="2016-10" db="EMBL/GenBank/DDBJ databases">
        <authorList>
            <person name="de Groot N.N."/>
        </authorList>
    </citation>
    <scope>NUCLEOTIDE SEQUENCE [LARGE SCALE GENOMIC DNA]</scope>
    <source>
        <strain evidence="1 2">LMG 27941</strain>
    </source>
</reference>
<sequence>MQGSYTAIGSGMHLVIAPGANTEHQHTELIGFTLSDALAYDFKDPLSFGAAKLQKIVFLLG</sequence>
<organism evidence="1 2">
    <name type="scientific">Pseudomonas soli</name>
    <dbReference type="NCBI Taxonomy" id="1306993"/>
    <lineage>
        <taxon>Bacteria</taxon>
        <taxon>Pseudomonadati</taxon>
        <taxon>Pseudomonadota</taxon>
        <taxon>Gammaproteobacteria</taxon>
        <taxon>Pseudomonadales</taxon>
        <taxon>Pseudomonadaceae</taxon>
        <taxon>Pseudomonas</taxon>
    </lineage>
</organism>
<accession>A0A1H9NMV8</accession>
<gene>
    <name evidence="1" type="ORF">SAMN05216230_107264</name>
</gene>
<name>A0A1H9NMV8_9PSED</name>
<dbReference type="AlphaFoldDB" id="A0A1H9NMV8"/>
<proteinExistence type="predicted"/>
<evidence type="ECO:0000313" key="1">
    <source>
        <dbReference type="EMBL" id="SER37300.1"/>
    </source>
</evidence>